<feature type="transmembrane region" description="Helical" evidence="6">
    <location>
        <begin position="319"/>
        <end position="336"/>
    </location>
</feature>
<dbReference type="InterPro" id="IPR050833">
    <property type="entry name" value="Poly_Biosynth_Transport"/>
</dbReference>
<dbReference type="PANTHER" id="PTHR30250">
    <property type="entry name" value="PST FAMILY PREDICTED COLANIC ACID TRANSPORTER"/>
    <property type="match status" value="1"/>
</dbReference>
<comment type="subcellular location">
    <subcellularLocation>
        <location evidence="1">Cell membrane</location>
        <topology evidence="1">Multi-pass membrane protein</topology>
    </subcellularLocation>
</comment>
<keyword evidence="2" id="KW-1003">Cell membrane</keyword>
<feature type="transmembrane region" description="Helical" evidence="6">
    <location>
        <begin position="77"/>
        <end position="98"/>
    </location>
</feature>
<evidence type="ECO:0000256" key="1">
    <source>
        <dbReference type="ARBA" id="ARBA00004651"/>
    </source>
</evidence>
<dbReference type="GO" id="GO:0005886">
    <property type="term" value="C:plasma membrane"/>
    <property type="evidence" value="ECO:0007669"/>
    <property type="project" value="UniProtKB-SubCell"/>
</dbReference>
<dbReference type="EMBL" id="CP051180">
    <property type="protein sequence ID" value="QIZ78449.1"/>
    <property type="molecule type" value="Genomic_DNA"/>
</dbReference>
<reference evidence="7 8" key="1">
    <citation type="submission" date="2020-04" db="EMBL/GenBank/DDBJ databases">
        <title>Ferrimonas sp. S7 isolated from sea water.</title>
        <authorList>
            <person name="Bae S.S."/>
            <person name="Baek K."/>
        </authorList>
    </citation>
    <scope>NUCLEOTIDE SEQUENCE [LARGE SCALE GENOMIC DNA]</scope>
    <source>
        <strain evidence="7 8">S7</strain>
    </source>
</reference>
<evidence type="ECO:0000313" key="8">
    <source>
        <dbReference type="Proteomes" id="UP000501602"/>
    </source>
</evidence>
<sequence>MREKVTISLIDQGIMSAFNFALNIALLKWWSAADFGVYSIVFAVSFMLLSLQNALVNTPYSVLVPASNDPQSIRKTLAQTNLLLLTVLTLLMLLVLQLPILTNLHHLTGPVTAYLSSRLIREYLRNRWASELNLLPILSTDLIGIVIFVGGVGVWVAINSWEAVGVATVLWWLAISNLLCSITMLYHESRLLNQAKWRALYRNYQPIWQQARWSLVGVITTEMQNRGYVILIGAVFGSATVGFIQAGRVFFGPLNVITSAWTRVAKPTMARMLGNKQLDEFRSLTHMGATGFLIFNIIFAAILWWLWPLLQQHLFADQYPDIAIVVAQWAVINLLFHVRSSYSTAIQVQNRFKELAMATIWGAAVSLSVLSLISLLNQPDWVIAGVLIGEAFVLLYVINLFRPERLAISAGAKPC</sequence>
<evidence type="ECO:0000256" key="5">
    <source>
        <dbReference type="ARBA" id="ARBA00023136"/>
    </source>
</evidence>
<accession>A0A6H1UIJ4</accession>
<feature type="transmembrane region" description="Helical" evidence="6">
    <location>
        <begin position="12"/>
        <end position="30"/>
    </location>
</feature>
<name>A0A6H1UIJ4_9GAMM</name>
<dbReference type="RefSeq" id="WP_168662427.1">
    <property type="nucleotide sequence ID" value="NZ_CP051180.1"/>
</dbReference>
<evidence type="ECO:0000256" key="2">
    <source>
        <dbReference type="ARBA" id="ARBA00022475"/>
    </source>
</evidence>
<protein>
    <recommendedName>
        <fullName evidence="9">Membrane protein involved in the export of O-antigen and teichoic acid</fullName>
    </recommendedName>
</protein>
<feature type="transmembrane region" description="Helical" evidence="6">
    <location>
        <begin position="227"/>
        <end position="244"/>
    </location>
</feature>
<evidence type="ECO:0000256" key="4">
    <source>
        <dbReference type="ARBA" id="ARBA00022989"/>
    </source>
</evidence>
<keyword evidence="5 6" id="KW-0472">Membrane</keyword>
<dbReference type="KEGG" id="fes:HER31_17035"/>
<dbReference type="Proteomes" id="UP000501602">
    <property type="component" value="Chromosome"/>
</dbReference>
<gene>
    <name evidence="7" type="ORF">HER31_17035</name>
</gene>
<feature type="transmembrane region" description="Helical" evidence="6">
    <location>
        <begin position="287"/>
        <end position="307"/>
    </location>
</feature>
<evidence type="ECO:0008006" key="9">
    <source>
        <dbReference type="Google" id="ProtNLM"/>
    </source>
</evidence>
<feature type="transmembrane region" description="Helical" evidence="6">
    <location>
        <begin position="36"/>
        <end position="56"/>
    </location>
</feature>
<dbReference type="PANTHER" id="PTHR30250:SF11">
    <property type="entry name" value="O-ANTIGEN TRANSPORTER-RELATED"/>
    <property type="match status" value="1"/>
</dbReference>
<dbReference type="AlphaFoldDB" id="A0A6H1UIJ4"/>
<evidence type="ECO:0000313" key="7">
    <source>
        <dbReference type="EMBL" id="QIZ78449.1"/>
    </source>
</evidence>
<feature type="transmembrane region" description="Helical" evidence="6">
    <location>
        <begin position="356"/>
        <end position="375"/>
    </location>
</feature>
<keyword evidence="3 6" id="KW-0812">Transmembrane</keyword>
<keyword evidence="4 6" id="KW-1133">Transmembrane helix</keyword>
<evidence type="ECO:0000256" key="6">
    <source>
        <dbReference type="SAM" id="Phobius"/>
    </source>
</evidence>
<feature type="transmembrane region" description="Helical" evidence="6">
    <location>
        <begin position="164"/>
        <end position="186"/>
    </location>
</feature>
<proteinExistence type="predicted"/>
<evidence type="ECO:0000256" key="3">
    <source>
        <dbReference type="ARBA" id="ARBA00022692"/>
    </source>
</evidence>
<feature type="transmembrane region" description="Helical" evidence="6">
    <location>
        <begin position="132"/>
        <end position="158"/>
    </location>
</feature>
<feature type="transmembrane region" description="Helical" evidence="6">
    <location>
        <begin position="381"/>
        <end position="401"/>
    </location>
</feature>
<keyword evidence="8" id="KW-1185">Reference proteome</keyword>
<organism evidence="7 8">
    <name type="scientific">Ferrimonas lipolytica</name>
    <dbReference type="NCBI Taxonomy" id="2724191"/>
    <lineage>
        <taxon>Bacteria</taxon>
        <taxon>Pseudomonadati</taxon>
        <taxon>Pseudomonadota</taxon>
        <taxon>Gammaproteobacteria</taxon>
        <taxon>Alteromonadales</taxon>
        <taxon>Ferrimonadaceae</taxon>
        <taxon>Ferrimonas</taxon>
    </lineage>
</organism>